<sequence length="158" mass="16686">MKPAGAVHGTIAGGWWPWSDDPAAEFPELVAALAAWVGPVNRISYHLDTWGAAARKSPVDGRVVRFEGFRSIDPHTVVVIGSDRRRVSLLVVPPGVPAGAARAALRSAADRESTASVADILAANGVPLETGHFSPVFIPSARPAEPAEERWETEGGHI</sequence>
<name>A0ABV8BLQ0_9PSEU</name>
<keyword evidence="2" id="KW-1185">Reference proteome</keyword>
<dbReference type="InterPro" id="IPR046036">
    <property type="entry name" value="DUF5994"/>
</dbReference>
<dbReference type="RefSeq" id="WP_382370385.1">
    <property type="nucleotide sequence ID" value="NZ_JBHRZI010000010.1"/>
</dbReference>
<comment type="caution">
    <text evidence="1">The sequence shown here is derived from an EMBL/GenBank/DDBJ whole genome shotgun (WGS) entry which is preliminary data.</text>
</comment>
<proteinExistence type="predicted"/>
<protein>
    <submittedName>
        <fullName evidence="1">DUF5994 family protein</fullName>
    </submittedName>
</protein>
<organism evidence="1 2">
    <name type="scientific">Lentzea rhizosphaerae</name>
    <dbReference type="NCBI Taxonomy" id="2041025"/>
    <lineage>
        <taxon>Bacteria</taxon>
        <taxon>Bacillati</taxon>
        <taxon>Actinomycetota</taxon>
        <taxon>Actinomycetes</taxon>
        <taxon>Pseudonocardiales</taxon>
        <taxon>Pseudonocardiaceae</taxon>
        <taxon>Lentzea</taxon>
    </lineage>
</organism>
<reference evidence="2" key="1">
    <citation type="journal article" date="2019" name="Int. J. Syst. Evol. Microbiol.">
        <title>The Global Catalogue of Microorganisms (GCM) 10K type strain sequencing project: providing services to taxonomists for standard genome sequencing and annotation.</title>
        <authorList>
            <consortium name="The Broad Institute Genomics Platform"/>
            <consortium name="The Broad Institute Genome Sequencing Center for Infectious Disease"/>
            <person name="Wu L."/>
            <person name="Ma J."/>
        </authorList>
    </citation>
    <scope>NUCLEOTIDE SEQUENCE [LARGE SCALE GENOMIC DNA]</scope>
    <source>
        <strain evidence="2">CGMCC 4.7405</strain>
    </source>
</reference>
<gene>
    <name evidence="1" type="ORF">ACFOWZ_07120</name>
</gene>
<dbReference type="Pfam" id="PF19457">
    <property type="entry name" value="DUF5994"/>
    <property type="match status" value="1"/>
</dbReference>
<evidence type="ECO:0000313" key="2">
    <source>
        <dbReference type="Proteomes" id="UP001595690"/>
    </source>
</evidence>
<dbReference type="EMBL" id="JBHRZI010000010">
    <property type="protein sequence ID" value="MFC3891243.1"/>
    <property type="molecule type" value="Genomic_DNA"/>
</dbReference>
<evidence type="ECO:0000313" key="1">
    <source>
        <dbReference type="EMBL" id="MFC3891243.1"/>
    </source>
</evidence>
<accession>A0ABV8BLQ0</accession>
<dbReference type="Proteomes" id="UP001595690">
    <property type="component" value="Unassembled WGS sequence"/>
</dbReference>